<feature type="region of interest" description="Disordered" evidence="1">
    <location>
        <begin position="426"/>
        <end position="457"/>
    </location>
</feature>
<accession>L0JWE2</accession>
<evidence type="ECO:0000313" key="3">
    <source>
        <dbReference type="Proteomes" id="UP000010878"/>
    </source>
</evidence>
<dbReference type="eggNOG" id="arCOG00151">
    <property type="taxonomic scope" value="Archaea"/>
</dbReference>
<dbReference type="PANTHER" id="PTHR43649:SF12">
    <property type="entry name" value="DIACETYLCHITOBIOSE BINDING PROTEIN DASA"/>
    <property type="match status" value="1"/>
</dbReference>
<protein>
    <submittedName>
        <fullName evidence="2">Carbohydrate ABC transporter substrate-binding protein, CUT1 family</fullName>
    </submittedName>
</protein>
<dbReference type="KEGG" id="nou:Natoc_1268"/>
<organism evidence="2 3">
    <name type="scientific">Natronococcus occultus SP4</name>
    <dbReference type="NCBI Taxonomy" id="694430"/>
    <lineage>
        <taxon>Archaea</taxon>
        <taxon>Methanobacteriati</taxon>
        <taxon>Methanobacteriota</taxon>
        <taxon>Stenosarchaea group</taxon>
        <taxon>Halobacteria</taxon>
        <taxon>Halobacteriales</taxon>
        <taxon>Natrialbaceae</taxon>
        <taxon>Natronococcus</taxon>
    </lineage>
</organism>
<name>L0JWE2_9EURY</name>
<gene>
    <name evidence="2" type="ORF">Natoc_1268</name>
</gene>
<proteinExistence type="predicted"/>
<dbReference type="InterPro" id="IPR006059">
    <property type="entry name" value="SBP"/>
</dbReference>
<dbReference type="Pfam" id="PF01547">
    <property type="entry name" value="SBP_bac_1"/>
    <property type="match status" value="1"/>
</dbReference>
<keyword evidence="3" id="KW-1185">Reference proteome</keyword>
<dbReference type="SUPFAM" id="SSF53850">
    <property type="entry name" value="Periplasmic binding protein-like II"/>
    <property type="match status" value="1"/>
</dbReference>
<dbReference type="STRING" id="694430.Natoc_1268"/>
<dbReference type="HOGENOM" id="CLU_598022_0_0_2"/>
<reference evidence="2 3" key="1">
    <citation type="submission" date="2012-11" db="EMBL/GenBank/DDBJ databases">
        <title>FINISHED of Natronococcus occultus SP4, DSM 3396.</title>
        <authorList>
            <consortium name="DOE Joint Genome Institute"/>
            <person name="Eisen J."/>
            <person name="Huntemann M."/>
            <person name="Wei C.-L."/>
            <person name="Han J."/>
            <person name="Detter J.C."/>
            <person name="Han C."/>
            <person name="Tapia R."/>
            <person name="Chen A."/>
            <person name="Kyrpides N."/>
            <person name="Mavromatis K."/>
            <person name="Markowitz V."/>
            <person name="Szeto E."/>
            <person name="Ivanova N."/>
            <person name="Mikhailova N."/>
            <person name="Ovchinnikova G."/>
            <person name="Pagani I."/>
            <person name="Pati A."/>
            <person name="Goodwin L."/>
            <person name="Nordberg H.P."/>
            <person name="Cantor M.N."/>
            <person name="Hua S.X."/>
            <person name="Woyke T."/>
            <person name="Eisen J."/>
            <person name="Klenk H.-P."/>
            <person name="Klenk H.-P."/>
        </authorList>
    </citation>
    <scope>NUCLEOTIDE SEQUENCE [LARGE SCALE GENOMIC DNA]</scope>
    <source>
        <strain evidence="2 3">SP4</strain>
    </source>
</reference>
<sequence length="457" mass="51538">MAGCIADDAGDEDDQDSIDEWGDRLVSHAEEADIDWQQFEGETLVFGMNEHAFTDLMENFIPHFEELTGMDLEFQTFPEDELWQRVVLDLENQSGNFDGFFTGLWPSADYYHGEWVKDLNEYLEDPELTDQEWFAMDDFSDGIIDSLTYGEEEALVGMPFGVEAYGAIAYDEPTFDELGIDPPETYEELVEAARTIDESDETDRMGIASRASTDPLSTANWATMFRSYGAEWIDYEEREARLDSEEGVESLEVFSELMSYGPDDIGNFDWYRSNLAMGEGDVAMALHTPSAIGVWDDEQLERTEWIPPLPGPDGEQIAAPWTWSLGISEYSRNPEAAWLFIQFSISREANLLSSIRAWEGAESYGWAREGYVFDQDEWEEHGIKDSWVEAHTQGLDMVPSNPPAVPLDTPQNMDIMSEAALAMNSAVTGESSPEEALSSAASEITEYAQDIPEEYIE</sequence>
<dbReference type="PANTHER" id="PTHR43649">
    <property type="entry name" value="ARABINOSE-BINDING PROTEIN-RELATED"/>
    <property type="match status" value="1"/>
</dbReference>
<feature type="compositionally biased region" description="Low complexity" evidence="1">
    <location>
        <begin position="430"/>
        <end position="446"/>
    </location>
</feature>
<dbReference type="InterPro" id="IPR050490">
    <property type="entry name" value="Bact_solute-bd_prot1"/>
</dbReference>
<dbReference type="Proteomes" id="UP000010878">
    <property type="component" value="Chromosome"/>
</dbReference>
<dbReference type="EMBL" id="CP003929">
    <property type="protein sequence ID" value="AGB37096.1"/>
    <property type="molecule type" value="Genomic_DNA"/>
</dbReference>
<dbReference type="Gene3D" id="3.40.190.10">
    <property type="entry name" value="Periplasmic binding protein-like II"/>
    <property type="match status" value="2"/>
</dbReference>
<dbReference type="AlphaFoldDB" id="L0JWE2"/>
<evidence type="ECO:0000313" key="2">
    <source>
        <dbReference type="EMBL" id="AGB37096.1"/>
    </source>
</evidence>
<evidence type="ECO:0000256" key="1">
    <source>
        <dbReference type="SAM" id="MobiDB-lite"/>
    </source>
</evidence>